<feature type="region of interest" description="Disordered" evidence="19">
    <location>
        <begin position="364"/>
        <end position="397"/>
    </location>
</feature>
<keyword evidence="10" id="KW-0068">Autocatalytic cleavage</keyword>
<feature type="compositionally biased region" description="Low complexity" evidence="19">
    <location>
        <begin position="834"/>
        <end position="847"/>
    </location>
</feature>
<evidence type="ECO:0000256" key="16">
    <source>
        <dbReference type="ARBA" id="ARBA00023136"/>
    </source>
</evidence>
<sequence length="1910" mass="213513">MNYLELQQEELEVLESIYVGDDCFKKISDTTFQYKCGEDGTSHSLLIEISWGEKYPDEVPCINLDAFYNNHLEKQCKDFLFQQIKEKSDEMLGCAMTYTLFEWVKENIGMLMVYQPTTVLVPVTAEPEVENIKEDNSKQEKQCEVKKKKEQLTKNQKKKLFDRVGNQENLQMFTKLSGFGFGDSSNFGNTTAFAQNFGTATAFNTQNTSSSLFGSPATTTSGGLFGQPATFGQQSTGFSFSNTPSTSGGLFGQQPASSLFSQPASNAFSTKPPISSFAFGTNTPNTNLFNRNQTSATIFGQSSNMFGSSTATGTSTKFQPPVGQDTMVKGGITNNINTRHQCISAMKEYEDKCLEELRLEDYQAGRKGKQQQQSLAQPQPQQPTSSNLFGTSTSQATTGFGFGQNKTATTTGFGNARGNTSLFNQNRAPLTSTGLFGQQTKPLFANPTDSLNTGFSFNLNQNTGSSLFGQNQQQNKSLFSNTSQQSNLFSTTTNTPTFGTGTTGFATNQTSGGLFGNKQIPFSTPSTNTGFQLQNTGTNPFNKPATITPFPFGTNSSTGVFGNTNFGFGGSGFGTSAGASIFNNKPFGTNNALNQSTNFNFPNTGAIPLGNQPKPFGLTLGASSTGLGSTFNNTGSGFNPGGNTSTLGSHALSLSGSTSEQGNLQQHLKLLTHNPYGDSSLFMNLNDSKIKTEDVLKPTNPTAQKAVLSSHYKVGTRPLARAKPKSLLPLISKKKMQIFDGLDEEDEFGFNGEDFSLKRNIKKLVVKNLSTSAKTSFNSNIKTNSWLSSNTVSFNSSEKVIINSNGKDEENNTSDGTQISSCTELNEKENESVDSNQNSTQDNFNNNETEYEYSNVPPHPANIVLTRPGYYTVPSWQELTDITDENGDCIVEDFTIGREGYGSVFFPGPTNIAGMNFDEIVHFRKKEVTVYPDDIMKPEIGQGLNKRAEITLDCVWPLDKTTKTIISSPDRLKIMNYETRLENATINLGGQFLDYRPETGSWVFEVKHFSKYGLKDDDSEDDQPRDVTKAMKELHQRNLAVQKQRLPPNSAANGDTNLNVTQVFIKRDMLEINDTDSAMQSTSQLPVNGLITEDDAEMSDLIGFDYSQKSFEVEPMENAEPAETFSQNLVLEMGVNSNNMQMMKASFFGDAESENVNETLDLRKKSVITPIITSEKGSTLKPHLKRKDYIKLQKHTQSTKISDISRPKMDVIEVTKLLPKSSQYSAVGMNFRKCTLCASSSVLQETKSSMEITSLRNYSFRVGWGPNWSFVHVGPPISEVKAATPGNNFSILSAMGKTVSKNCIVSIEKVNVSSYLTNNDQSVKSQQKWMLENQLSHSVSSKEYINPHFAPEYGINALCKYAECAAQDDKNMASHPDYQQIHHMKICWDLCVALWGKPLELDRVTDIDTDYEYHQARKEAFSRWLAETEAETIANEIEKNSTKENGNLLSITSHLSGRQIQEACMLAIKNEDKYLALLLAQASGFSKTYKHFMQLQLQNYNKRAGAHISKERLKILGLLAGEMIFETCGQQINVCENMNWKRALGLHFWYACSPTSVIFEALKRYDAAQMGDSQCGKYARSPVPSYLENDDTDCDSVKIYDTCYHLLQLYVNKAYLLERTLSPASTTVNHLDYRLSWHLYQVLQSLEYNHLSEYQKECINHSFAAQLESLGLWEWAIFVLAHINDEKRRKAAVMETLMRHISLCHDTEYLEREAFIIERFFIPREWVHYAKAIKAQYYNKYTEMAWHFIKAERYNKAHEAILKHIAPYAVINDDYHHLKNLLELLSPPEQSCKIENWSTEGSVYLSYINLHEALAKFKKKDVDLSQLEMMSTALLSFFPKIRNLPCRDAKDRLCISEMSKNTANIFRIFSMLLHQNDFDFKITNRLATQIENLEIPDESMEQETCELMAF</sequence>
<dbReference type="InterPro" id="IPR016135">
    <property type="entry name" value="UBQ-conjugating_enzyme/RWD"/>
</dbReference>
<feature type="compositionally biased region" description="Polar residues" evidence="19">
    <location>
        <begin position="387"/>
        <end position="397"/>
    </location>
</feature>
<dbReference type="InterPro" id="IPR006575">
    <property type="entry name" value="RWD_dom"/>
</dbReference>
<evidence type="ECO:0000256" key="5">
    <source>
        <dbReference type="ARBA" id="ARBA00013472"/>
    </source>
</evidence>
<comment type="similarity">
    <text evidence="4">Belongs to the nucleoporin GLFG family.</text>
</comment>
<dbReference type="CDD" id="cd23817">
    <property type="entry name" value="RWD-RWDD4"/>
    <property type="match status" value="1"/>
</dbReference>
<keyword evidence="11" id="KW-0509">mRNA transport</keyword>
<evidence type="ECO:0000259" key="21">
    <source>
        <dbReference type="PROSITE" id="PS51434"/>
    </source>
</evidence>
<dbReference type="GO" id="GO:0006606">
    <property type="term" value="P:protein import into nucleus"/>
    <property type="evidence" value="ECO:0007669"/>
    <property type="project" value="TreeGrafter"/>
</dbReference>
<dbReference type="SUPFAM" id="SSF82215">
    <property type="entry name" value="C-terminal autoproteolytic domain of nucleoporin nup98"/>
    <property type="match status" value="1"/>
</dbReference>
<feature type="domain" description="RWD" evidence="20">
    <location>
        <begin position="9"/>
        <end position="111"/>
    </location>
</feature>
<dbReference type="Pfam" id="PF04096">
    <property type="entry name" value="Nucleoporin2"/>
    <property type="match status" value="1"/>
</dbReference>
<organism evidence="22 23">
    <name type="scientific">Octopus vulgaris</name>
    <name type="common">Common octopus</name>
    <dbReference type="NCBI Taxonomy" id="6645"/>
    <lineage>
        <taxon>Eukaryota</taxon>
        <taxon>Metazoa</taxon>
        <taxon>Spiralia</taxon>
        <taxon>Lophotrochozoa</taxon>
        <taxon>Mollusca</taxon>
        <taxon>Cephalopoda</taxon>
        <taxon>Coleoidea</taxon>
        <taxon>Octopodiformes</taxon>
        <taxon>Octopoda</taxon>
        <taxon>Incirrata</taxon>
        <taxon>Octopodidae</taxon>
        <taxon>Octopus</taxon>
    </lineage>
</organism>
<name>A0AA36BHS9_OCTVU</name>
<evidence type="ECO:0000256" key="10">
    <source>
        <dbReference type="ARBA" id="ARBA00022813"/>
    </source>
</evidence>
<dbReference type="Gene3D" id="1.10.10.2360">
    <property type="match status" value="1"/>
</dbReference>
<evidence type="ECO:0000256" key="9">
    <source>
        <dbReference type="ARBA" id="ARBA00022801"/>
    </source>
</evidence>
<evidence type="ECO:0000256" key="12">
    <source>
        <dbReference type="ARBA" id="ARBA00022825"/>
    </source>
</evidence>
<evidence type="ECO:0000256" key="19">
    <source>
        <dbReference type="SAM" id="MobiDB-lite"/>
    </source>
</evidence>
<feature type="domain" description="Peptidase S59" evidence="21">
    <location>
        <begin position="867"/>
        <end position="1009"/>
    </location>
</feature>
<dbReference type="GO" id="GO:0000973">
    <property type="term" value="P:post-transcriptional tethering of RNA polymerase II gene DNA at nuclear periphery"/>
    <property type="evidence" value="ECO:0007669"/>
    <property type="project" value="TreeGrafter"/>
</dbReference>
<reference evidence="22" key="1">
    <citation type="submission" date="2023-08" db="EMBL/GenBank/DDBJ databases">
        <authorList>
            <person name="Alioto T."/>
            <person name="Alioto T."/>
            <person name="Gomez Garrido J."/>
        </authorList>
    </citation>
    <scope>NUCLEOTIDE SEQUENCE</scope>
</reference>
<dbReference type="GO" id="GO:0003723">
    <property type="term" value="F:RNA binding"/>
    <property type="evidence" value="ECO:0007669"/>
    <property type="project" value="TreeGrafter"/>
</dbReference>
<evidence type="ECO:0000256" key="11">
    <source>
        <dbReference type="ARBA" id="ARBA00022816"/>
    </source>
</evidence>
<dbReference type="PANTHER" id="PTHR23198:SF6">
    <property type="entry name" value="NUCLEAR PORE COMPLEX PROTEIN NUP98-NUP96"/>
    <property type="match status" value="1"/>
</dbReference>
<keyword evidence="23" id="KW-1185">Reference proteome</keyword>
<keyword evidence="13" id="KW-0653">Protein transport</keyword>
<dbReference type="GO" id="GO:0006508">
    <property type="term" value="P:proteolysis"/>
    <property type="evidence" value="ECO:0007669"/>
    <property type="project" value="UniProtKB-KW"/>
</dbReference>
<feature type="compositionally biased region" description="Low complexity" evidence="19">
    <location>
        <begin position="370"/>
        <end position="386"/>
    </location>
</feature>
<keyword evidence="6" id="KW-0813">Transport</keyword>
<keyword evidence="9" id="KW-0378">Hydrolase</keyword>
<feature type="coiled-coil region" evidence="18">
    <location>
        <begin position="129"/>
        <end position="158"/>
    </location>
</feature>
<evidence type="ECO:0000256" key="17">
    <source>
        <dbReference type="ARBA" id="ARBA00023242"/>
    </source>
</evidence>
<keyword evidence="7" id="KW-0645">Protease</keyword>
<dbReference type="InterPro" id="IPR037665">
    <property type="entry name" value="Nucleoporin_S59-like"/>
</dbReference>
<dbReference type="InterPro" id="IPR007230">
    <property type="entry name" value="Nup98_auto-Pept-S59_dom"/>
</dbReference>
<evidence type="ECO:0000256" key="3">
    <source>
        <dbReference type="ARBA" id="ARBA00004642"/>
    </source>
</evidence>
<evidence type="ECO:0000256" key="14">
    <source>
        <dbReference type="ARBA" id="ARBA00023010"/>
    </source>
</evidence>
<dbReference type="GO" id="GO:0008236">
    <property type="term" value="F:serine-type peptidase activity"/>
    <property type="evidence" value="ECO:0007669"/>
    <property type="project" value="UniProtKB-KW"/>
</dbReference>
<dbReference type="GO" id="GO:0006405">
    <property type="term" value="P:RNA export from nucleus"/>
    <property type="evidence" value="ECO:0007669"/>
    <property type="project" value="TreeGrafter"/>
</dbReference>
<dbReference type="Pfam" id="PF12110">
    <property type="entry name" value="Nup96"/>
    <property type="match status" value="1"/>
</dbReference>
<evidence type="ECO:0000256" key="6">
    <source>
        <dbReference type="ARBA" id="ARBA00022448"/>
    </source>
</evidence>
<dbReference type="EMBL" id="OX597829">
    <property type="protein sequence ID" value="CAI9734656.1"/>
    <property type="molecule type" value="Genomic_DNA"/>
</dbReference>
<keyword evidence="15" id="KW-0906">Nuclear pore complex</keyword>
<dbReference type="Gene3D" id="3.30.1610.10">
    <property type="entry name" value="Peptidase S59, nucleoporin"/>
    <property type="match status" value="1"/>
</dbReference>
<dbReference type="GO" id="GO:0031965">
    <property type="term" value="C:nuclear membrane"/>
    <property type="evidence" value="ECO:0007669"/>
    <property type="project" value="UniProtKB-SubCell"/>
</dbReference>
<dbReference type="GO" id="GO:0005654">
    <property type="term" value="C:nucleoplasm"/>
    <property type="evidence" value="ECO:0007669"/>
    <property type="project" value="UniProtKB-SubCell"/>
</dbReference>
<dbReference type="GO" id="GO:0051028">
    <property type="term" value="P:mRNA transport"/>
    <property type="evidence" value="ECO:0007669"/>
    <property type="project" value="UniProtKB-KW"/>
</dbReference>
<dbReference type="Pfam" id="PF21240">
    <property type="entry name" value="Nup98_GLEBS"/>
    <property type="match status" value="1"/>
</dbReference>
<evidence type="ECO:0000313" key="22">
    <source>
        <dbReference type="EMBL" id="CAI9734656.1"/>
    </source>
</evidence>
<dbReference type="GO" id="GO:0008139">
    <property type="term" value="F:nuclear localization sequence binding"/>
    <property type="evidence" value="ECO:0007669"/>
    <property type="project" value="TreeGrafter"/>
</dbReference>
<evidence type="ECO:0000256" key="8">
    <source>
        <dbReference type="ARBA" id="ARBA00022737"/>
    </source>
</evidence>
<evidence type="ECO:0000256" key="13">
    <source>
        <dbReference type="ARBA" id="ARBA00022927"/>
    </source>
</evidence>
<keyword evidence="18" id="KW-0175">Coiled coil</keyword>
<dbReference type="PANTHER" id="PTHR23198">
    <property type="entry name" value="NUCLEOPORIN"/>
    <property type="match status" value="1"/>
</dbReference>
<evidence type="ECO:0000256" key="2">
    <source>
        <dbReference type="ARBA" id="ARBA00004620"/>
    </source>
</evidence>
<evidence type="ECO:0000256" key="15">
    <source>
        <dbReference type="ARBA" id="ARBA00023132"/>
    </source>
</evidence>
<dbReference type="PROSITE" id="PS50908">
    <property type="entry name" value="RWD"/>
    <property type="match status" value="1"/>
</dbReference>
<evidence type="ECO:0000259" key="20">
    <source>
        <dbReference type="PROSITE" id="PS50908"/>
    </source>
</evidence>
<dbReference type="PROSITE" id="PS51434">
    <property type="entry name" value="NUP_C"/>
    <property type="match status" value="1"/>
</dbReference>
<keyword evidence="17" id="KW-0539">Nucleus</keyword>
<keyword evidence="14" id="KW-0811">Translocation</keyword>
<keyword evidence="16" id="KW-0472">Membrane</keyword>
<dbReference type="Proteomes" id="UP001162480">
    <property type="component" value="Chromosome 16"/>
</dbReference>
<dbReference type="GO" id="GO:0034398">
    <property type="term" value="P:telomere tethering at nuclear periphery"/>
    <property type="evidence" value="ECO:0007669"/>
    <property type="project" value="TreeGrafter"/>
</dbReference>
<feature type="region of interest" description="Disordered" evidence="19">
    <location>
        <begin position="826"/>
        <end position="857"/>
    </location>
</feature>
<comment type="subcellular location">
    <subcellularLocation>
        <location evidence="2">Nucleus membrane</location>
        <topology evidence="2">Peripheral membrane protein</topology>
        <orientation evidence="2">Nucleoplasmic side</orientation>
    </subcellularLocation>
    <subcellularLocation>
        <location evidence="1">Nucleus</location>
        <location evidence="1">Nuclear pore complex</location>
    </subcellularLocation>
    <subcellularLocation>
        <location evidence="3">Nucleus</location>
        <location evidence="3">Nucleoplasm</location>
    </subcellularLocation>
</comment>
<evidence type="ECO:0000256" key="18">
    <source>
        <dbReference type="SAM" id="Coils"/>
    </source>
</evidence>
<dbReference type="FunFam" id="3.30.1610.10:FF:000001">
    <property type="entry name" value="Nuclear pore complex protein Nup98-Nup96"/>
    <property type="match status" value="1"/>
</dbReference>
<keyword evidence="8" id="KW-0677">Repeat</keyword>
<dbReference type="GO" id="GO:0044614">
    <property type="term" value="C:nuclear pore cytoplasmic filaments"/>
    <property type="evidence" value="ECO:0007669"/>
    <property type="project" value="TreeGrafter"/>
</dbReference>
<evidence type="ECO:0000256" key="7">
    <source>
        <dbReference type="ARBA" id="ARBA00022670"/>
    </source>
</evidence>
<dbReference type="Pfam" id="PF05773">
    <property type="entry name" value="RWD"/>
    <property type="match status" value="1"/>
</dbReference>
<dbReference type="InterPro" id="IPR036903">
    <property type="entry name" value="Nup98_auto-Pept-S59_dom_sf"/>
</dbReference>
<dbReference type="FunFam" id="1.10.10.2360:FF:000001">
    <property type="entry name" value="Nuclear pore complex protein Nup98-Nup96"/>
    <property type="match status" value="1"/>
</dbReference>
<evidence type="ECO:0000313" key="23">
    <source>
        <dbReference type="Proteomes" id="UP001162480"/>
    </source>
</evidence>
<dbReference type="GO" id="GO:0017056">
    <property type="term" value="F:structural constituent of nuclear pore"/>
    <property type="evidence" value="ECO:0007669"/>
    <property type="project" value="InterPro"/>
</dbReference>
<dbReference type="SUPFAM" id="SSF54495">
    <property type="entry name" value="UBC-like"/>
    <property type="match status" value="1"/>
</dbReference>
<evidence type="ECO:0000256" key="4">
    <source>
        <dbReference type="ARBA" id="ARBA00008926"/>
    </source>
</evidence>
<proteinExistence type="inferred from homology"/>
<evidence type="ECO:0000256" key="1">
    <source>
        <dbReference type="ARBA" id="ARBA00004567"/>
    </source>
</evidence>
<gene>
    <name evidence="22" type="ORF">OCTVUL_1B024464</name>
</gene>
<dbReference type="SMART" id="SM00591">
    <property type="entry name" value="RWD"/>
    <property type="match status" value="1"/>
</dbReference>
<dbReference type="Gene3D" id="3.10.110.10">
    <property type="entry name" value="Ubiquitin Conjugating Enzyme"/>
    <property type="match status" value="1"/>
</dbReference>
<accession>A0AA36BHS9</accession>
<protein>
    <recommendedName>
        <fullName evidence="5">Nuclear pore complex protein Nup98-Nup96</fullName>
    </recommendedName>
</protein>
<dbReference type="Gene3D" id="1.25.40.690">
    <property type="match status" value="1"/>
</dbReference>
<keyword evidence="12" id="KW-0720">Serine protease</keyword>
<dbReference type="InterPro" id="IPR021967">
    <property type="entry name" value="Nup98_C"/>
</dbReference>